<reference evidence="1" key="1">
    <citation type="journal article" date="2014" name="Int. J. Syst. Evol. Microbiol.">
        <title>Complete genome sequence of Corynebacterium casei LMG S-19264T (=DSM 44701T), isolated from a smear-ripened cheese.</title>
        <authorList>
            <consortium name="US DOE Joint Genome Institute (JGI-PGF)"/>
            <person name="Walter F."/>
            <person name="Albersmeier A."/>
            <person name="Kalinowski J."/>
            <person name="Ruckert C."/>
        </authorList>
    </citation>
    <scope>NUCLEOTIDE SEQUENCE</scope>
    <source>
        <strain evidence="1">JCM 4646</strain>
    </source>
</reference>
<keyword evidence="2" id="KW-1185">Reference proteome</keyword>
<evidence type="ECO:0000313" key="1">
    <source>
        <dbReference type="EMBL" id="GHH65477.1"/>
    </source>
</evidence>
<accession>A0A919FI30</accession>
<organism evidence="1 2">
    <name type="scientific">Kitasatospora indigofera</name>
    <dbReference type="NCBI Taxonomy" id="67307"/>
    <lineage>
        <taxon>Bacteria</taxon>
        <taxon>Bacillati</taxon>
        <taxon>Actinomycetota</taxon>
        <taxon>Actinomycetes</taxon>
        <taxon>Kitasatosporales</taxon>
        <taxon>Streptomycetaceae</taxon>
        <taxon>Kitasatospora</taxon>
    </lineage>
</organism>
<comment type="caution">
    <text evidence="1">The sequence shown here is derived from an EMBL/GenBank/DDBJ whole genome shotgun (WGS) entry which is preliminary data.</text>
</comment>
<gene>
    <name evidence="1" type="ORF">GCM10018781_18060</name>
</gene>
<name>A0A919FI30_9ACTN</name>
<reference evidence="1" key="2">
    <citation type="submission" date="2020-09" db="EMBL/GenBank/DDBJ databases">
        <authorList>
            <person name="Sun Q."/>
            <person name="Ohkuma M."/>
        </authorList>
    </citation>
    <scope>NUCLEOTIDE SEQUENCE</scope>
    <source>
        <strain evidence="1">JCM 4646</strain>
    </source>
</reference>
<dbReference type="EMBL" id="BNBO01000006">
    <property type="protein sequence ID" value="GHH65477.1"/>
    <property type="molecule type" value="Genomic_DNA"/>
</dbReference>
<dbReference type="Proteomes" id="UP000617734">
    <property type="component" value="Unassembled WGS sequence"/>
</dbReference>
<sequence length="201" mass="21626">MSQFIEVAAALVMAEPRLAAFLRAPVAPPSAWAAEEWAGVCEPWRDGAVRRRYRDELAGAVEACDNWADGDHAGLLRGLDDGDGGLTIGHDPAGGSLTVDFAARVDFELPSLIWAFSVLRGMAAFMADEDAGLVTVTADWDETPVLMLLGPNRSSFLDRTRDAAAWRRARDMEFDVRCAVSEADADTDGSATRTVERLLGG</sequence>
<evidence type="ECO:0000313" key="2">
    <source>
        <dbReference type="Proteomes" id="UP000617734"/>
    </source>
</evidence>
<dbReference type="AlphaFoldDB" id="A0A919FI30"/>
<protein>
    <submittedName>
        <fullName evidence="1">Uncharacterized protein</fullName>
    </submittedName>
</protein>
<dbReference type="RefSeq" id="WP_190210266.1">
    <property type="nucleotide sequence ID" value="NZ_BNBO01000006.1"/>
</dbReference>
<dbReference type="GeneID" id="95352292"/>
<proteinExistence type="predicted"/>